<dbReference type="PANTHER" id="PTHR33286">
    <property type="entry name" value="BIFUNCTIONAL INHIBITOR/LIPID-TRANSFER PROTEIN/SEED STORAGE 2S ALBUMIN SUPERFAMILY PROTEIN"/>
    <property type="match status" value="1"/>
</dbReference>
<dbReference type="InterPro" id="IPR044741">
    <property type="entry name" value="NsLTP-like"/>
</dbReference>
<dbReference type="Gene3D" id="1.10.110.10">
    <property type="entry name" value="Plant lipid-transfer and hydrophobic proteins"/>
    <property type="match status" value="1"/>
</dbReference>
<dbReference type="PANTHER" id="PTHR33286:SF1">
    <property type="entry name" value="OS01G0800600 PROTEIN"/>
    <property type="match status" value="1"/>
</dbReference>
<protein>
    <submittedName>
        <fullName evidence="2">Male-cone protein 1-like</fullName>
    </submittedName>
</protein>
<dbReference type="GeneID" id="104608944"/>
<gene>
    <name evidence="2" type="primary">LOC104608944</name>
</gene>
<sequence>MEAYYKVGSLVLAAALLVAVHQVWAQDCKADIDGLMKECLQYIKKSGPQVPPSQGCCDVVKKANITCVCQNITKEMEQTISMAKVVYVAKYCGRDLPHGLKCGDTTIPKK</sequence>
<dbReference type="OMA" id="SMEKVAY"/>
<dbReference type="RefSeq" id="XP_010273373.1">
    <property type="nucleotide sequence ID" value="XM_010275071.2"/>
</dbReference>
<organism evidence="1 2">
    <name type="scientific">Nelumbo nucifera</name>
    <name type="common">Sacred lotus</name>
    <dbReference type="NCBI Taxonomy" id="4432"/>
    <lineage>
        <taxon>Eukaryota</taxon>
        <taxon>Viridiplantae</taxon>
        <taxon>Streptophyta</taxon>
        <taxon>Embryophyta</taxon>
        <taxon>Tracheophyta</taxon>
        <taxon>Spermatophyta</taxon>
        <taxon>Magnoliopsida</taxon>
        <taxon>Proteales</taxon>
        <taxon>Nelumbonaceae</taxon>
        <taxon>Nelumbo</taxon>
    </lineage>
</organism>
<dbReference type="Proteomes" id="UP000189703">
    <property type="component" value="Unplaced"/>
</dbReference>
<dbReference type="InterPro" id="IPR036312">
    <property type="entry name" value="Bifun_inhib/LTP/seed_sf"/>
</dbReference>
<dbReference type="OrthoDB" id="653734at2759"/>
<dbReference type="AlphaFoldDB" id="A0A1U8AYI5"/>
<accession>A0A1U8AYI5</accession>
<keyword evidence="1" id="KW-1185">Reference proteome</keyword>
<name>A0A1U8AYI5_NELNU</name>
<dbReference type="CDD" id="cd04660">
    <property type="entry name" value="nsLTP_like"/>
    <property type="match status" value="1"/>
</dbReference>
<evidence type="ECO:0000313" key="1">
    <source>
        <dbReference type="Proteomes" id="UP000189703"/>
    </source>
</evidence>
<dbReference type="SUPFAM" id="SSF47699">
    <property type="entry name" value="Bifunctional inhibitor/lipid-transfer protein/seed storage 2S albumin"/>
    <property type="match status" value="1"/>
</dbReference>
<proteinExistence type="predicted"/>
<evidence type="ECO:0000313" key="2">
    <source>
        <dbReference type="RefSeq" id="XP_010273373.1"/>
    </source>
</evidence>
<dbReference type="Pfam" id="PF14368">
    <property type="entry name" value="LTP_2"/>
    <property type="match status" value="1"/>
</dbReference>
<dbReference type="eggNOG" id="ENOG502S7IJ">
    <property type="taxonomic scope" value="Eukaryota"/>
</dbReference>
<dbReference type="InterPro" id="IPR016140">
    <property type="entry name" value="Bifunc_inhib/LTP/seed_store"/>
</dbReference>
<dbReference type="KEGG" id="nnu:104608944"/>
<reference evidence="2" key="1">
    <citation type="submission" date="2025-08" db="UniProtKB">
        <authorList>
            <consortium name="RefSeq"/>
        </authorList>
    </citation>
    <scope>IDENTIFICATION</scope>
</reference>
<dbReference type="FunCoup" id="A0A1U8AYI5">
    <property type="interactions" value="122"/>
</dbReference>